<proteinExistence type="predicted"/>
<dbReference type="PANTHER" id="PTHR34236">
    <property type="entry name" value="DIMETHYL SULFOXIDE REDUCTASE TRANSCRIPTIONAL ACTIVATOR"/>
    <property type="match status" value="1"/>
</dbReference>
<reference evidence="4" key="1">
    <citation type="journal article" date="2012" name="Appl. Environ. Microbiol.">
        <title>Identification of the haloarchaeal phasin (PhaP) that functions in polyhydroxyalkanoate accumulation and granule formation in Haloferax mediterranei.</title>
        <authorList>
            <person name="Cai S."/>
            <person name="Cai L."/>
            <person name="Liu H."/>
            <person name="Liu X."/>
            <person name="Han J."/>
            <person name="Zhou J."/>
            <person name="Xiang H."/>
        </authorList>
    </citation>
    <scope>NUCLEOTIDE SEQUENCE</scope>
    <source>
        <strain evidence="4">CGMCC 1.2087</strain>
    </source>
</reference>
<accession>I3RAL7</accession>
<reference evidence="4" key="4">
    <citation type="submission" date="2014-05" db="EMBL/GenBank/DDBJ databases">
        <authorList>
            <person name="Wang L."/>
            <person name="Yang H."/>
            <person name="Xiang H."/>
        </authorList>
    </citation>
    <scope>NUCLEOTIDE SEQUENCE</scope>
    <source>
        <strain evidence="4">CGMCC 1.2087</strain>
        <plasmid evidence="4">pHM500</plasmid>
    </source>
</reference>
<dbReference type="Proteomes" id="UP000299011">
    <property type="component" value="Plasmid pHME505"/>
</dbReference>
<dbReference type="Pfam" id="PF04967">
    <property type="entry name" value="HTH_10"/>
    <property type="match status" value="1"/>
</dbReference>
<reference evidence="6 9" key="5">
    <citation type="submission" date="2019-04" db="EMBL/GenBank/DDBJ databases">
        <title>Methylomes of two halophilic Archaea, Haloarcula marismortui and Haloferax mediterranei.</title>
        <authorList>
            <person name="DasSarma S."/>
            <person name="DasSarma P."/>
            <person name="DasSarma S."/>
            <person name="Fomenkov A."/>
            <person name="Vincze T."/>
            <person name="Anton B.P."/>
            <person name="Roberts R.J."/>
        </authorList>
    </citation>
    <scope>NUCLEOTIDE SEQUENCE [LARGE SCALE GENOMIC DNA]</scope>
    <source>
        <strain evidence="6">ATCC 33500</strain>
        <strain evidence="9">ATCC 33500 / DSM 1411 / JCM 8866 / NBRC 14739 / NCIMB 2177 / R-4</strain>
        <plasmid evidence="6 9">pHME505</plasmid>
    </source>
</reference>
<evidence type="ECO:0000256" key="1">
    <source>
        <dbReference type="ARBA" id="ARBA00023015"/>
    </source>
</evidence>
<keyword evidence="2" id="KW-0804">Transcription</keyword>
<evidence type="ECO:0000259" key="3">
    <source>
        <dbReference type="Pfam" id="PF04967"/>
    </source>
</evidence>
<evidence type="ECO:0000313" key="6">
    <source>
        <dbReference type="EMBL" id="QCQ77021.1"/>
    </source>
</evidence>
<organism evidence="4 7">
    <name type="scientific">Haloferax mediterranei (strain ATCC 33500 / DSM 1411 / JCM 8866 / NBRC 14739 / NCIMB 2177 / R-4)</name>
    <name type="common">Halobacterium mediterranei</name>
    <dbReference type="NCBI Taxonomy" id="523841"/>
    <lineage>
        <taxon>Archaea</taxon>
        <taxon>Methanobacteriati</taxon>
        <taxon>Methanobacteriota</taxon>
        <taxon>Stenosarchaea group</taxon>
        <taxon>Halobacteria</taxon>
        <taxon>Halobacteriales</taxon>
        <taxon>Haloferacaceae</taxon>
        <taxon>Haloferax</taxon>
    </lineage>
</organism>
<dbReference type="InterPro" id="IPR007050">
    <property type="entry name" value="HTH_bacterioopsin"/>
</dbReference>
<dbReference type="AlphaFoldDB" id="I3RAL7"/>
<keyword evidence="1" id="KW-0805">Transcription regulation</keyword>
<geneLocation type="plasmid" evidence="6 9">
    <name>pHME505</name>
</geneLocation>
<geneLocation type="plasmid" evidence="4 7">
    <name>pHM500</name>
</geneLocation>
<evidence type="ECO:0000313" key="9">
    <source>
        <dbReference type="Proteomes" id="UP000299011"/>
    </source>
</evidence>
<protein>
    <submittedName>
        <fullName evidence="4">DNA binding domain-containing protein</fullName>
    </submittedName>
    <submittedName>
        <fullName evidence="6">DNA-binding protein</fullName>
    </submittedName>
</protein>
<dbReference type="KEGG" id="hme:HFX_6153"/>
<dbReference type="Proteomes" id="UP000006469">
    <property type="component" value="Plasmid pHM500"/>
</dbReference>
<gene>
    <name evidence="4" type="ordered locus">HFX_6153</name>
    <name evidence="5" type="ORF">C439_18753</name>
    <name evidence="6" type="ORF">E6P09_17075</name>
</gene>
<name>I3RAL7_HALMT</name>
<reference evidence="5 8" key="3">
    <citation type="journal article" date="2014" name="PLoS Genet.">
        <title>Phylogenetically driven sequencing of extremely halophilic archaea reveals strategies for static and dynamic osmo-response.</title>
        <authorList>
            <person name="Becker E.A."/>
            <person name="Seitzer P.M."/>
            <person name="Tritt A."/>
            <person name="Larsen D."/>
            <person name="Krusor M."/>
            <person name="Yao A.I."/>
            <person name="Wu D."/>
            <person name="Madern D."/>
            <person name="Eisen J.A."/>
            <person name="Darling A.E."/>
            <person name="Facciotti M.T."/>
        </authorList>
    </citation>
    <scope>NUCLEOTIDE SEQUENCE [LARGE SCALE GENOMIC DNA]</scope>
    <source>
        <strain evidence="5">ATCC 33500</strain>
        <strain evidence="8">ATCC 33500 / DSM 1411 / JCM 8866 / NBRC 14739 / NCIMB 2177 / R-4</strain>
    </source>
</reference>
<evidence type="ECO:0000313" key="7">
    <source>
        <dbReference type="Proteomes" id="UP000006469"/>
    </source>
</evidence>
<keyword evidence="8" id="KW-1185">Reference proteome</keyword>
<dbReference type="OrthoDB" id="202021at2157"/>
<evidence type="ECO:0000313" key="5">
    <source>
        <dbReference type="EMBL" id="ELZ97391.1"/>
    </source>
</evidence>
<evidence type="ECO:0000256" key="2">
    <source>
        <dbReference type="ARBA" id="ARBA00023163"/>
    </source>
</evidence>
<dbReference type="EMBL" id="CP039140">
    <property type="protein sequence ID" value="QCQ77021.1"/>
    <property type="molecule type" value="Genomic_DNA"/>
</dbReference>
<evidence type="ECO:0000313" key="8">
    <source>
        <dbReference type="Proteomes" id="UP000011603"/>
    </source>
</evidence>
<feature type="domain" description="HTH bat-type" evidence="3">
    <location>
        <begin position="157"/>
        <end position="208"/>
    </location>
</feature>
<dbReference type="PANTHER" id="PTHR34236:SF1">
    <property type="entry name" value="DIMETHYL SULFOXIDE REDUCTASE TRANSCRIPTIONAL ACTIVATOR"/>
    <property type="match status" value="1"/>
</dbReference>
<evidence type="ECO:0000313" key="4">
    <source>
        <dbReference type="EMBL" id="AFK21277.1"/>
    </source>
</evidence>
<dbReference type="EMBL" id="CP001871">
    <property type="protein sequence ID" value="AFK21277.1"/>
    <property type="molecule type" value="Genomic_DNA"/>
</dbReference>
<sequence>MSSVATLRVPASVFVLEEVLSRTSALEVWPLRSIQVDRGTMAPLLWFHGADPTSVEPWLREDPSISDPSCFFSSKNRSVYRVHLNPATDEFMRIFVDDQLSVVGAHGQDGEWALRVLAEDRDALGTLTDVWRRAGLTHTVESVVDCGDISCPTRFGLTEAQHHTLMTAFNEGYYSVPRKTNINELANRFGISHQATSQRLRRGHERLVQNTLLECSTMEFPF</sequence>
<dbReference type="EMBL" id="AOLO01000015">
    <property type="protein sequence ID" value="ELZ97391.1"/>
    <property type="molecule type" value="Genomic_DNA"/>
</dbReference>
<reference evidence="4 7" key="2">
    <citation type="journal article" date="2012" name="J. Bacteriol.">
        <title>Complete genome sequence of the metabolically versatile halophilic archaeon Haloferax mediterranei, a poly(3-hydroxybutyrate-co-3-hydroxyvalerate) producer.</title>
        <authorList>
            <person name="Han J."/>
            <person name="Zhang F."/>
            <person name="Hou J."/>
            <person name="Liu X."/>
            <person name="Li M."/>
            <person name="Liu H."/>
            <person name="Cai L."/>
            <person name="Zhang B."/>
            <person name="Chen Y."/>
            <person name="Zhou J."/>
            <person name="Hu S."/>
            <person name="Xiang H."/>
        </authorList>
    </citation>
    <scope>NUCLEOTIDE SEQUENCE [LARGE SCALE GENOMIC DNA]</scope>
    <source>
        <strain evidence="7">ATCC 33500 / DSM 1411 / JCM 8866 / NBRC 14739 / NCIMB 2177 / R-4</strain>
        <strain evidence="4">CGMCC 1.2087</strain>
        <plasmid evidence="7">pHM500</plasmid>
    </source>
</reference>
<dbReference type="GO" id="GO:0003677">
    <property type="term" value="F:DNA binding"/>
    <property type="evidence" value="ECO:0007669"/>
    <property type="project" value="UniProtKB-KW"/>
</dbReference>
<keyword evidence="6" id="KW-0238">DNA-binding</keyword>
<keyword evidence="4" id="KW-0614">Plasmid</keyword>
<dbReference type="Proteomes" id="UP000011603">
    <property type="component" value="Unassembled WGS sequence"/>
</dbReference>
<dbReference type="HOGENOM" id="CLU_076274_0_0_2"/>